<feature type="compositionally biased region" description="Basic and acidic residues" evidence="1">
    <location>
        <begin position="86"/>
        <end position="97"/>
    </location>
</feature>
<keyword evidence="3" id="KW-1185">Reference proteome</keyword>
<protein>
    <submittedName>
        <fullName evidence="2">Uncharacterized protein</fullName>
    </submittedName>
</protein>
<dbReference type="EMBL" id="JBJUIK010000014">
    <property type="protein sequence ID" value="KAL3504173.1"/>
    <property type="molecule type" value="Genomic_DNA"/>
</dbReference>
<sequence length="111" mass="12955">MDESSSSVAKRTRAKTRDIYKRLAEYNEKEPRDSTAMDVEDKKWRSYKGGRSGSDVVMLMEEEKGEEVDRNEFNKQSSETGQNARDVGEESRSDIRFRGKRTRRKKSTPRN</sequence>
<evidence type="ECO:0000256" key="1">
    <source>
        <dbReference type="SAM" id="MobiDB-lite"/>
    </source>
</evidence>
<name>A0ABD2YB00_9GENT</name>
<feature type="region of interest" description="Disordered" evidence="1">
    <location>
        <begin position="27"/>
        <end position="111"/>
    </location>
</feature>
<feature type="compositionally biased region" description="Basic and acidic residues" evidence="1">
    <location>
        <begin position="27"/>
        <end position="44"/>
    </location>
</feature>
<comment type="caution">
    <text evidence="2">The sequence shown here is derived from an EMBL/GenBank/DDBJ whole genome shotgun (WGS) entry which is preliminary data.</text>
</comment>
<proteinExistence type="predicted"/>
<dbReference type="AlphaFoldDB" id="A0ABD2YB00"/>
<feature type="compositionally biased region" description="Basic residues" evidence="1">
    <location>
        <begin position="98"/>
        <end position="111"/>
    </location>
</feature>
<evidence type="ECO:0000313" key="2">
    <source>
        <dbReference type="EMBL" id="KAL3504173.1"/>
    </source>
</evidence>
<evidence type="ECO:0000313" key="3">
    <source>
        <dbReference type="Proteomes" id="UP001630127"/>
    </source>
</evidence>
<organism evidence="2 3">
    <name type="scientific">Cinchona calisaya</name>
    <dbReference type="NCBI Taxonomy" id="153742"/>
    <lineage>
        <taxon>Eukaryota</taxon>
        <taxon>Viridiplantae</taxon>
        <taxon>Streptophyta</taxon>
        <taxon>Embryophyta</taxon>
        <taxon>Tracheophyta</taxon>
        <taxon>Spermatophyta</taxon>
        <taxon>Magnoliopsida</taxon>
        <taxon>eudicotyledons</taxon>
        <taxon>Gunneridae</taxon>
        <taxon>Pentapetalae</taxon>
        <taxon>asterids</taxon>
        <taxon>lamiids</taxon>
        <taxon>Gentianales</taxon>
        <taxon>Rubiaceae</taxon>
        <taxon>Cinchonoideae</taxon>
        <taxon>Cinchoneae</taxon>
        <taxon>Cinchona</taxon>
    </lineage>
</organism>
<feature type="compositionally biased region" description="Polar residues" evidence="1">
    <location>
        <begin position="74"/>
        <end position="83"/>
    </location>
</feature>
<gene>
    <name evidence="2" type="ORF">ACH5RR_034014</name>
</gene>
<dbReference type="Proteomes" id="UP001630127">
    <property type="component" value="Unassembled WGS sequence"/>
</dbReference>
<reference evidence="2 3" key="1">
    <citation type="submission" date="2024-11" db="EMBL/GenBank/DDBJ databases">
        <title>A near-complete genome assembly of Cinchona calisaya.</title>
        <authorList>
            <person name="Lian D.C."/>
            <person name="Zhao X.W."/>
            <person name="Wei L."/>
        </authorList>
    </citation>
    <scope>NUCLEOTIDE SEQUENCE [LARGE SCALE GENOMIC DNA]</scope>
    <source>
        <tissue evidence="2">Nenye</tissue>
    </source>
</reference>
<accession>A0ABD2YB00</accession>